<reference evidence="3 4" key="1">
    <citation type="submission" date="2012-09" db="EMBL/GenBank/DDBJ databases">
        <title>Draft Genome Sequences of 6 Strains from Genus Thauera.</title>
        <authorList>
            <person name="Liu B."/>
            <person name="Shapleigh J.P."/>
            <person name="Frostegard A.H."/>
        </authorList>
    </citation>
    <scope>NUCLEOTIDE SEQUENCE [LARGE SCALE GENOMIC DNA]</scope>
    <source>
        <strain evidence="3 4">S2</strain>
    </source>
</reference>
<evidence type="ECO:0000256" key="1">
    <source>
        <dbReference type="SAM" id="MobiDB-lite"/>
    </source>
</evidence>
<evidence type="ECO:0000259" key="2">
    <source>
        <dbReference type="Pfam" id="PF13817"/>
    </source>
</evidence>
<feature type="domain" description="Transposase IS66 C-terminal" evidence="2">
    <location>
        <begin position="25"/>
        <end position="60"/>
    </location>
</feature>
<evidence type="ECO:0000313" key="3">
    <source>
        <dbReference type="EMBL" id="ENO84185.1"/>
    </source>
</evidence>
<dbReference type="EMBL" id="AMXD01000094">
    <property type="protein sequence ID" value="ENO84185.1"/>
    <property type="molecule type" value="Genomic_DNA"/>
</dbReference>
<dbReference type="Proteomes" id="UP000013042">
    <property type="component" value="Unassembled WGS sequence"/>
</dbReference>
<sequence length="78" mass="9173">MHRQWPRPTRYLERGDLPIDNNPAENAKANGVEPYLWLRQVVRALPTTTTVEHFEALLPWNLEAEQLITYGVRILHKQ</sequence>
<accession>N6XY38</accession>
<gene>
    <name evidence="3" type="ORF">C665_13896</name>
</gene>
<evidence type="ECO:0000313" key="4">
    <source>
        <dbReference type="Proteomes" id="UP000013042"/>
    </source>
</evidence>
<comment type="caution">
    <text evidence="3">The sequence shown here is derived from an EMBL/GenBank/DDBJ whole genome shotgun (WGS) entry which is preliminary data.</text>
</comment>
<proteinExistence type="predicted"/>
<dbReference type="InterPro" id="IPR039552">
    <property type="entry name" value="IS66_C"/>
</dbReference>
<feature type="region of interest" description="Disordered" evidence="1">
    <location>
        <begin position="1"/>
        <end position="27"/>
    </location>
</feature>
<dbReference type="AlphaFoldDB" id="N6XY38"/>
<organism evidence="3 4">
    <name type="scientific">Thauera aminoaromatica S2</name>
    <dbReference type="NCBI Taxonomy" id="1234381"/>
    <lineage>
        <taxon>Bacteria</taxon>
        <taxon>Pseudomonadati</taxon>
        <taxon>Pseudomonadota</taxon>
        <taxon>Betaproteobacteria</taxon>
        <taxon>Rhodocyclales</taxon>
        <taxon>Zoogloeaceae</taxon>
        <taxon>Thauera</taxon>
    </lineage>
</organism>
<name>N6XY38_THASP</name>
<dbReference type="Pfam" id="PF13817">
    <property type="entry name" value="DDE_Tnp_IS66_C"/>
    <property type="match status" value="1"/>
</dbReference>
<protein>
    <submittedName>
        <fullName evidence="3">Transposase IS66</fullName>
    </submittedName>
</protein>